<dbReference type="Pfam" id="PF00209">
    <property type="entry name" value="SNF"/>
    <property type="match status" value="1"/>
</dbReference>
<name>A0ABM0MMP2_SACKO</name>
<keyword evidence="5 7" id="KW-0472">Membrane</keyword>
<evidence type="ECO:0000256" key="3">
    <source>
        <dbReference type="ARBA" id="ARBA00022692"/>
    </source>
</evidence>
<comment type="subcellular location">
    <subcellularLocation>
        <location evidence="1">Membrane</location>
        <topology evidence="1">Multi-pass membrane protein</topology>
    </subcellularLocation>
</comment>
<dbReference type="PRINTS" id="PR00176">
    <property type="entry name" value="NANEUSMPORT"/>
</dbReference>
<dbReference type="PROSITE" id="PS50267">
    <property type="entry name" value="NA_NEUROTRAN_SYMP_3"/>
    <property type="match status" value="1"/>
</dbReference>
<organism evidence="8 9">
    <name type="scientific">Saccoglossus kowalevskii</name>
    <name type="common">Acorn worm</name>
    <dbReference type="NCBI Taxonomy" id="10224"/>
    <lineage>
        <taxon>Eukaryota</taxon>
        <taxon>Metazoa</taxon>
        <taxon>Hemichordata</taxon>
        <taxon>Enteropneusta</taxon>
        <taxon>Harrimaniidae</taxon>
        <taxon>Saccoglossus</taxon>
    </lineage>
</organism>
<dbReference type="GeneID" id="100375041"/>
<feature type="transmembrane region" description="Helical" evidence="7">
    <location>
        <begin position="365"/>
        <end position="393"/>
    </location>
</feature>
<feature type="transmembrane region" description="Helical" evidence="7">
    <location>
        <begin position="461"/>
        <end position="479"/>
    </location>
</feature>
<feature type="transmembrane region" description="Helical" evidence="7">
    <location>
        <begin position="41"/>
        <end position="59"/>
    </location>
</feature>
<feature type="transmembrane region" description="Helical" evidence="7">
    <location>
        <begin position="244"/>
        <end position="271"/>
    </location>
</feature>
<dbReference type="PANTHER" id="PTHR11616">
    <property type="entry name" value="SODIUM/CHLORIDE DEPENDENT TRANSPORTER"/>
    <property type="match status" value="1"/>
</dbReference>
<keyword evidence="2 6" id="KW-0813">Transport</keyword>
<keyword evidence="4 7" id="KW-1133">Transmembrane helix</keyword>
<dbReference type="PROSITE" id="PS00754">
    <property type="entry name" value="NA_NEUROTRAN_SYMP_2"/>
    <property type="match status" value="1"/>
</dbReference>
<proteinExistence type="inferred from homology"/>
<reference evidence="9" key="1">
    <citation type="submission" date="2025-08" db="UniProtKB">
        <authorList>
            <consortium name="RefSeq"/>
        </authorList>
    </citation>
    <scope>IDENTIFICATION</scope>
    <source>
        <tissue evidence="9">Testes</tissue>
    </source>
</reference>
<feature type="transmembrane region" description="Helical" evidence="7">
    <location>
        <begin position="538"/>
        <end position="558"/>
    </location>
</feature>
<feature type="transmembrane region" description="Helical" evidence="7">
    <location>
        <begin position="113"/>
        <end position="140"/>
    </location>
</feature>
<evidence type="ECO:0000256" key="4">
    <source>
        <dbReference type="ARBA" id="ARBA00022989"/>
    </source>
</evidence>
<evidence type="ECO:0000256" key="5">
    <source>
        <dbReference type="ARBA" id="ARBA00023136"/>
    </source>
</evidence>
<evidence type="ECO:0000313" key="9">
    <source>
        <dbReference type="RefSeq" id="XP_006821283.1"/>
    </source>
</evidence>
<comment type="similarity">
    <text evidence="6">Belongs to the sodium:neurotransmitter symporter (SNF) (TC 2.A.22) family.</text>
</comment>
<protein>
    <recommendedName>
        <fullName evidence="6">Transporter</fullName>
    </recommendedName>
</protein>
<feature type="transmembrane region" description="Helical" evidence="7">
    <location>
        <begin position="211"/>
        <end position="232"/>
    </location>
</feature>
<dbReference type="InterPro" id="IPR037272">
    <property type="entry name" value="SNS_sf"/>
</dbReference>
<keyword evidence="3 6" id="KW-0812">Transmembrane</keyword>
<keyword evidence="8" id="KW-1185">Reference proteome</keyword>
<dbReference type="CDD" id="cd11496">
    <property type="entry name" value="SLC6sbd-TauT-like"/>
    <property type="match status" value="1"/>
</dbReference>
<feature type="transmembrane region" description="Helical" evidence="7">
    <location>
        <begin position="424"/>
        <end position="449"/>
    </location>
</feature>
<dbReference type="PROSITE" id="PS00610">
    <property type="entry name" value="NA_NEUROTRAN_SYMP_1"/>
    <property type="match status" value="1"/>
</dbReference>
<dbReference type="SUPFAM" id="SSF161070">
    <property type="entry name" value="SNF-like"/>
    <property type="match status" value="1"/>
</dbReference>
<evidence type="ECO:0000256" key="2">
    <source>
        <dbReference type="ARBA" id="ARBA00022448"/>
    </source>
</evidence>
<accession>A0ABM0MMP2</accession>
<feature type="transmembrane region" description="Helical" evidence="7">
    <location>
        <begin position="291"/>
        <end position="308"/>
    </location>
</feature>
<evidence type="ECO:0000313" key="8">
    <source>
        <dbReference type="Proteomes" id="UP000694865"/>
    </source>
</evidence>
<evidence type="ECO:0000256" key="1">
    <source>
        <dbReference type="ARBA" id="ARBA00004141"/>
    </source>
</evidence>
<gene>
    <name evidence="9" type="primary">LOC100375041</name>
</gene>
<dbReference type="RefSeq" id="XP_006821283.1">
    <property type="nucleotide sequence ID" value="XM_006821220.1"/>
</dbReference>
<dbReference type="InterPro" id="IPR000175">
    <property type="entry name" value="Na/ntran_symport"/>
</dbReference>
<feature type="transmembrane region" description="Helical" evidence="7">
    <location>
        <begin position="500"/>
        <end position="526"/>
    </location>
</feature>
<dbReference type="Proteomes" id="UP000694865">
    <property type="component" value="Unplaced"/>
</dbReference>
<sequence>MEMKPNVEDKVDVQYSDVETGKEDEKEDEIEREQWIGKADFVLALIGFSVGLGNIWRFPYLCYKNGGGAFLIPYFIMLLGAGAPLLILEVGLGQFMSQGGITAWLICPLFQGIGYANTVIVQWLNIYYIVILAWAFFYMFHSFTAKLPWETCGNWWNTPACVDDYISSSNSSGLNSTLDVNATRVASVVEFWERKALKLSDGIEDMGSMNWPMAGCLLVAWITVYLCVFKGVKSTGRVVYFTATFPYVLITILCIRAVTLPNAIEGIIFYLKPDVERLKDSQVWIDAGTQIFFSYSIGLGTLVALGSYNKFKNNFVRDCIIFACFNSGTSIYGGFVIFSTLGFMAGKYNVPVGEVAKSGPGLAFIAYPAAVAEMPIAPLWSILFFFMVILLGLDSEFVGVEGFVTAICDLFPKQLRTGKYRKPLFIAGCCFIWFLVGLILIMEGGMYVFQIFDYYCASGIALLWVSFFEAAAIGWVYGSKRMYQHFEHMLGWRPDPWNRICWIVFTPLFCASIFIFSCVSYSPLTYERSWGEYVYPDWAIGLGWVMALSSIICIPIAATARMIMVPGSFNEVGLLERFRYCITPQLKPYQLRREEAKPTIIMTTGVFNIDTTEPLNGNPPPYNGYSKDKEAELQYMK</sequence>
<dbReference type="PANTHER" id="PTHR11616:SF309">
    <property type="entry name" value="TRANSPORTER"/>
    <property type="match status" value="1"/>
</dbReference>
<keyword evidence="6" id="KW-0769">Symport</keyword>
<evidence type="ECO:0000256" key="7">
    <source>
        <dbReference type="SAM" id="Phobius"/>
    </source>
</evidence>
<evidence type="ECO:0000256" key="6">
    <source>
        <dbReference type="RuleBase" id="RU003732"/>
    </source>
</evidence>
<feature type="transmembrane region" description="Helical" evidence="7">
    <location>
        <begin position="320"/>
        <end position="345"/>
    </location>
</feature>
<feature type="transmembrane region" description="Helical" evidence="7">
    <location>
        <begin position="71"/>
        <end position="92"/>
    </location>
</feature>